<proteinExistence type="inferred from homology"/>
<keyword evidence="4" id="KW-0378">Hydrolase</keyword>
<dbReference type="InterPro" id="IPR011050">
    <property type="entry name" value="Pectin_lyase_fold/virulence"/>
</dbReference>
<keyword evidence="3" id="KW-1003">Cell membrane</keyword>
<evidence type="ECO:0000256" key="4">
    <source>
        <dbReference type="ARBA" id="ARBA00022801"/>
    </source>
</evidence>
<evidence type="ECO:0000256" key="2">
    <source>
        <dbReference type="ARBA" id="ARBA00007586"/>
    </source>
</evidence>
<dbReference type="Gene3D" id="2.160.20.10">
    <property type="entry name" value="Single-stranded right-handed beta-helix, Pectin lyase-like"/>
    <property type="match status" value="1"/>
</dbReference>
<evidence type="ECO:0000313" key="9">
    <source>
        <dbReference type="EMBL" id="KAK3101827.1"/>
    </source>
</evidence>
<dbReference type="InterPro" id="IPR055400">
    <property type="entry name" value="CEMIP_X"/>
</dbReference>
<feature type="domain" description="TROVE" evidence="7">
    <location>
        <begin position="1137"/>
        <end position="1500"/>
    </location>
</feature>
<dbReference type="SMART" id="SM01225">
    <property type="entry name" value="G8"/>
    <property type="match status" value="1"/>
</dbReference>
<comment type="similarity">
    <text evidence="2">Belongs to the CEMIP family.</text>
</comment>
<keyword evidence="3" id="KW-0472">Membrane</keyword>
<dbReference type="Proteomes" id="UP001186944">
    <property type="component" value="Unassembled WGS sequence"/>
</dbReference>
<comment type="subcellular location">
    <subcellularLocation>
        <location evidence="1">Cell membrane</location>
    </subcellularLocation>
</comment>
<dbReference type="InterPro" id="IPR008858">
    <property type="entry name" value="TROVE_dom"/>
</dbReference>
<dbReference type="Pfam" id="PF24606">
    <property type="entry name" value="CEMIP_beta-hel"/>
    <property type="match status" value="1"/>
</dbReference>
<dbReference type="InterPro" id="IPR012334">
    <property type="entry name" value="Pectin_lyas_fold"/>
</dbReference>
<evidence type="ECO:0000259" key="7">
    <source>
        <dbReference type="PROSITE" id="PS50988"/>
    </source>
</evidence>
<keyword evidence="10" id="KW-1185">Reference proteome</keyword>
<reference evidence="9" key="1">
    <citation type="submission" date="2019-08" db="EMBL/GenBank/DDBJ databases">
        <title>The improved chromosome-level genome for the pearl oyster Pinctada fucata martensii using PacBio sequencing and Hi-C.</title>
        <authorList>
            <person name="Zheng Z."/>
        </authorList>
    </citation>
    <scope>NUCLEOTIDE SEQUENCE</scope>
    <source>
        <strain evidence="9">ZZ-2019</strain>
        <tissue evidence="9">Adductor muscle</tissue>
    </source>
</reference>
<dbReference type="PANTHER" id="PTHR15535:SF17">
    <property type="entry name" value="TRANSMEMBRANE PROTEIN"/>
    <property type="match status" value="1"/>
</dbReference>
<sequence length="1690" mass="189769">MTTMDRELFPVKMPRNRFGNEIVPLRGTPHTGPGCYENEDFETPCPTEYQQNNSRLKEFMIDNKPFLVGADRFPIYKRDIVDVLPGPGTYEHQIPRNRKVQWHQAFGGAPVLLPEITVQSTINKNTEKAVIPAGSQVLLDVDDLDIKSITIEKGASLVFDDIEATVRVNYILVKGSLILGSESCPLTAHIEIILKGDPKEYTIDGFGEKFIGVEQGGTLEIHGDYKLPWTKLDSTVKRLEDGMVDKLRNLPQFIDDKNHDTYKGLAVYVMDPATGQIEDKFSAITGFEWNQCLTDKAAEEFEEKMNALPDGKIVGIALKRRLGEGRNLAMFYEILEKLAFGSVTKTTKIRQYKFHSAWAMIFKKGDPSQTKEDIVFDDGVVKDRAIELYLVENGMKFSIRSWVHTIRRGACYSEAKVSQADISIPTIKLVDNVDTWKEGDNVVLLSTDFDMKQAEEAVVAPCSTCASNEIQVNIEPKFTHFGEIVHNVDMRGEVAVLNRNIVIRGEESSKSNTFGGHLKVLRGFTDVHIENAEFVNMGQQESIGNYPIHFHMCMDVDNYTRPAYVRGNSIHDTKARCITVHGTSGLLVKDNVCYRSLGHGFFLEDGGEKRTVFDGNLGALTNRGTLIVSDRVAPSTFWITNPNTYMRNNVAAGSMSIGIWFLYPDYPLGPSSDLMKKFEAQHTAVPEFYNNVAHSNARSGLFFENKLSRDGKPGAQNRYEPWNDPLNKTSGDKMVVFEKFTAYKNIRQNAWIDGGLITVKKSSFSDSVTGLTFVRSSPQVQFVTESVFLGDSPNMGQPSIITALRTYPRSVPLSMLNQPRQGFVYYDGPVHVSDSWFGNFEKTADYDVGALAFQRANLGHSSPFSTAKGLQFGFKDPSGGNRVFDGNSTDAGFSNLDGDDVATFRDLDGSVTNIAGSQVVKPLPFHLTSSCQKISNWKMAICPGAYGQVEVRWREKAKNVIISRDDDPENLEVSGDKVLGAPFLAILGGSHSYMARYDGEMPSQTWFVPHGISKTGWVRVGLCVPRDAKLDVRMRDGATKGWTRGVSVDSVDKVDNGAVKDYYFDVDVGIVFLKIVHAQDFTSSDVTGCPENFCLMHYVRVVSGDKKDTDCSARAFKKYKRSSSSLKVKFKMVIQVGFQSSETPTPRQTDLFILRRLLCLGRAPKGQGKYVSREVRDDFKMEEFICINRLIQAGRGTEVLNTIEKYSCHGLTFQQNAILFALAICCRADHLRTKRAAFVLMRKVCRIPTFLFTFVTYYHSLKHSKGWGKCMKRAISDLYNNYEGGIDRLLRHVTKYQRRKGMSHKDIIRLAHVKPNSRTVAFVLKYLAKGYQAIQEYSNRNLEADQELQQSVCFLRATHDAKRCQSDRHLKQLIENHRLTHDFVPSEKLRDPEIWRTLLPFMPFHALIRNLGRMTAVGALSNQNEIERIRLRLGDSDAVRQSFVHPFQLLNAFMHYESGVSAPDATENLGRITWRPNSDVLKSLEEAFYSSLTDINFIRPVQCNIQLALDLGLSRGQCVNTAESLPVCTAVWALMLAFIRTQAPQDQDDEGHSCKVVAFSGSSCVPLPIARTDRLADIEQHLINSTGLPDSDQSPDLSAPIRRAASREHDIDLFVILTSCSKGRLVQSPEEALSSYRASRRNQEVKLVVVIMGTEQAHNLWNSDDPRILIIEGFDANVFHLIREFVTSFD</sequence>
<dbReference type="PROSITE" id="PS51484">
    <property type="entry name" value="G8"/>
    <property type="match status" value="1"/>
</dbReference>
<evidence type="ECO:0000313" key="10">
    <source>
        <dbReference type="Proteomes" id="UP001186944"/>
    </source>
</evidence>
<dbReference type="SUPFAM" id="SSF140864">
    <property type="entry name" value="TROVE domain-like"/>
    <property type="match status" value="1"/>
</dbReference>
<dbReference type="InterPro" id="IPR036465">
    <property type="entry name" value="vWFA_dom_sf"/>
</dbReference>
<dbReference type="GO" id="GO:0005886">
    <property type="term" value="C:plasma membrane"/>
    <property type="evidence" value="ECO:0007669"/>
    <property type="project" value="UniProtKB-SubCell"/>
</dbReference>
<dbReference type="Pfam" id="PF24605">
    <property type="entry name" value="CEMIP_X"/>
    <property type="match status" value="1"/>
</dbReference>
<dbReference type="EMBL" id="VSWD01000005">
    <property type="protein sequence ID" value="KAK3101827.1"/>
    <property type="molecule type" value="Genomic_DNA"/>
</dbReference>
<evidence type="ECO:0000256" key="5">
    <source>
        <dbReference type="ARBA" id="ARBA00023180"/>
    </source>
</evidence>
<evidence type="ECO:0000259" key="8">
    <source>
        <dbReference type="PROSITE" id="PS51484"/>
    </source>
</evidence>
<dbReference type="InterPro" id="IPR019316">
    <property type="entry name" value="G8_domain"/>
</dbReference>
<comment type="caution">
    <text evidence="9">The sequence shown here is derived from an EMBL/GenBank/DDBJ whole genome shotgun (WGS) entry which is preliminary data.</text>
</comment>
<organism evidence="9 10">
    <name type="scientific">Pinctada imbricata</name>
    <name type="common">Atlantic pearl-oyster</name>
    <name type="synonym">Pinctada martensii</name>
    <dbReference type="NCBI Taxonomy" id="66713"/>
    <lineage>
        <taxon>Eukaryota</taxon>
        <taxon>Metazoa</taxon>
        <taxon>Spiralia</taxon>
        <taxon>Lophotrochozoa</taxon>
        <taxon>Mollusca</taxon>
        <taxon>Bivalvia</taxon>
        <taxon>Autobranchia</taxon>
        <taxon>Pteriomorphia</taxon>
        <taxon>Pterioida</taxon>
        <taxon>Pterioidea</taxon>
        <taxon>Pteriidae</taxon>
        <taxon>Pinctada</taxon>
    </lineage>
</organism>
<keyword evidence="5" id="KW-0325">Glycoprotein</keyword>
<dbReference type="PANTHER" id="PTHR15535">
    <property type="entry name" value="TRANSMEMBRANE PROTEIN 2-RELATED"/>
    <property type="match status" value="1"/>
</dbReference>
<dbReference type="GO" id="GO:0003723">
    <property type="term" value="F:RNA binding"/>
    <property type="evidence" value="ECO:0007669"/>
    <property type="project" value="InterPro"/>
</dbReference>
<keyword evidence="6" id="KW-0326">Glycosidase</keyword>
<dbReference type="InterPro" id="IPR055401">
    <property type="entry name" value="CEMIP_beta-hel_dom"/>
</dbReference>
<evidence type="ECO:0000256" key="6">
    <source>
        <dbReference type="ARBA" id="ARBA00023295"/>
    </source>
</evidence>
<dbReference type="Pfam" id="PF05731">
    <property type="entry name" value="TROVE"/>
    <property type="match status" value="1"/>
</dbReference>
<dbReference type="Pfam" id="PF25045">
    <property type="entry name" value="vWA_Ro60"/>
    <property type="match status" value="1"/>
</dbReference>
<dbReference type="InterPro" id="IPR056800">
    <property type="entry name" value="vWA_Ro60"/>
</dbReference>
<dbReference type="SUPFAM" id="SSF51126">
    <property type="entry name" value="Pectin lyase-like"/>
    <property type="match status" value="1"/>
</dbReference>
<gene>
    <name evidence="9" type="ORF">FSP39_006632</name>
</gene>
<accession>A0AA88YAQ9</accession>
<dbReference type="GO" id="GO:0016798">
    <property type="term" value="F:hydrolase activity, acting on glycosyl bonds"/>
    <property type="evidence" value="ECO:0007669"/>
    <property type="project" value="UniProtKB-KW"/>
</dbReference>
<dbReference type="SUPFAM" id="SSF53300">
    <property type="entry name" value="vWA-like"/>
    <property type="match status" value="1"/>
</dbReference>
<evidence type="ECO:0000256" key="3">
    <source>
        <dbReference type="ARBA" id="ARBA00022475"/>
    </source>
</evidence>
<dbReference type="Gene3D" id="3.40.50.410">
    <property type="entry name" value="von Willebrand factor, type A domain"/>
    <property type="match status" value="1"/>
</dbReference>
<dbReference type="InterPro" id="IPR052252">
    <property type="entry name" value="CEMIP/CEMIP2"/>
</dbReference>
<evidence type="ECO:0000256" key="1">
    <source>
        <dbReference type="ARBA" id="ARBA00004236"/>
    </source>
</evidence>
<dbReference type="Pfam" id="PF10162">
    <property type="entry name" value="G8"/>
    <property type="match status" value="1"/>
</dbReference>
<dbReference type="PROSITE" id="PS50988">
    <property type="entry name" value="TROVE"/>
    <property type="match status" value="1"/>
</dbReference>
<name>A0AA88YAQ9_PINIB</name>
<protein>
    <submittedName>
        <fullName evidence="9">Uncharacterized protein</fullName>
    </submittedName>
</protein>
<dbReference type="InterPro" id="IPR037214">
    <property type="entry name" value="TROVE_dom_sf"/>
</dbReference>
<feature type="domain" description="G8" evidence="8">
    <location>
        <begin position="120"/>
        <end position="234"/>
    </location>
</feature>